<evidence type="ECO:0000313" key="6">
    <source>
        <dbReference type="EMBL" id="GAT33712.1"/>
    </source>
</evidence>
<evidence type="ECO:0000256" key="3">
    <source>
        <dbReference type="RuleBase" id="RU004447"/>
    </source>
</evidence>
<keyword evidence="7" id="KW-1185">Reference proteome</keyword>
<dbReference type="Pfam" id="PF05193">
    <property type="entry name" value="Peptidase_M16_C"/>
    <property type="match status" value="1"/>
</dbReference>
<evidence type="ECO:0000259" key="4">
    <source>
        <dbReference type="Pfam" id="PF00675"/>
    </source>
</evidence>
<dbReference type="GO" id="GO:0046872">
    <property type="term" value="F:metal ion binding"/>
    <property type="evidence" value="ECO:0007669"/>
    <property type="project" value="InterPro"/>
</dbReference>
<evidence type="ECO:0000256" key="1">
    <source>
        <dbReference type="ARBA" id="ARBA00001947"/>
    </source>
</evidence>
<organism evidence="6 7">
    <name type="scientific">Terrimicrobium sacchariphilum</name>
    <dbReference type="NCBI Taxonomy" id="690879"/>
    <lineage>
        <taxon>Bacteria</taxon>
        <taxon>Pseudomonadati</taxon>
        <taxon>Verrucomicrobiota</taxon>
        <taxon>Terrimicrobiia</taxon>
        <taxon>Terrimicrobiales</taxon>
        <taxon>Terrimicrobiaceae</taxon>
        <taxon>Terrimicrobium</taxon>
    </lineage>
</organism>
<dbReference type="Proteomes" id="UP000076023">
    <property type="component" value="Unassembled WGS sequence"/>
</dbReference>
<dbReference type="Gene3D" id="3.30.830.10">
    <property type="entry name" value="Metalloenzyme, LuxS/M16 peptidase-like"/>
    <property type="match status" value="2"/>
</dbReference>
<evidence type="ECO:0000259" key="5">
    <source>
        <dbReference type="Pfam" id="PF05193"/>
    </source>
</evidence>
<dbReference type="RefSeq" id="WP_075079412.1">
    <property type="nucleotide sequence ID" value="NZ_BDCO01000002.1"/>
</dbReference>
<dbReference type="EMBL" id="BDCO01000002">
    <property type="protein sequence ID" value="GAT33712.1"/>
    <property type="molecule type" value="Genomic_DNA"/>
</dbReference>
<gene>
    <name evidence="6" type="ORF">TSACC_22129</name>
</gene>
<feature type="domain" description="Peptidase M16 N-terminal" evidence="4">
    <location>
        <begin position="13"/>
        <end position="160"/>
    </location>
</feature>
<dbReference type="SUPFAM" id="SSF63411">
    <property type="entry name" value="LuxS/MPP-like metallohydrolase"/>
    <property type="match status" value="2"/>
</dbReference>
<evidence type="ECO:0000313" key="7">
    <source>
        <dbReference type="Proteomes" id="UP000076023"/>
    </source>
</evidence>
<comment type="caution">
    <text evidence="6">The sequence shown here is derived from an EMBL/GenBank/DDBJ whole genome shotgun (WGS) entry which is preliminary data.</text>
</comment>
<protein>
    <submittedName>
        <fullName evidence="6">Predicted Zn-dependent peptidase</fullName>
    </submittedName>
</protein>
<dbReference type="PANTHER" id="PTHR11851:SF49">
    <property type="entry name" value="MITOCHONDRIAL-PROCESSING PEPTIDASE SUBUNIT ALPHA"/>
    <property type="match status" value="1"/>
</dbReference>
<dbReference type="InterPro" id="IPR050361">
    <property type="entry name" value="MPP/UQCRC_Complex"/>
</dbReference>
<dbReference type="PROSITE" id="PS00143">
    <property type="entry name" value="INSULINASE"/>
    <property type="match status" value="1"/>
</dbReference>
<dbReference type="InterPro" id="IPR007863">
    <property type="entry name" value="Peptidase_M16_C"/>
</dbReference>
<sequence length="421" mass="46799">MKTELTTLPSGLRVATCEIPHAETASLGIWADVGGRHEPAKLNGISHFIEHMLFKGTKRRSARRIMEEVEGVGGDLNAYTAEERTCYYAAAAAEFFPRLCDVLSDLYLDAKFSLTDIERERGVIGEEILMYRDEPASCVQEMLNEHYWPNHPLGRPLTGTLETIASFKRDDFLDYRTSHYHAGSTVVSAAGKLKHEEVVDRIAKLFESIPKKRATRFSKAPEPKAKTRIISEKRDTQQTQIAIGLPGPSHFDPRRYAVQILHVILGGNGSSRLFQEVREKRGLCYSVSTHPSAFHDTGMLNVSLGLEQKNVEKSLRLILAAFETIKSKPVGAAELRRAKEYAVGTSRMSLERTSNQNMRIGGSVLVYGKITDPEDVHAKLRAVTADDVMAAARDFLDTSRATIAVIGPSPDDRKILSLFES</sequence>
<comment type="similarity">
    <text evidence="2 3">Belongs to the peptidase M16 family.</text>
</comment>
<dbReference type="AlphaFoldDB" id="A0A146G8V6"/>
<dbReference type="GO" id="GO:0006508">
    <property type="term" value="P:proteolysis"/>
    <property type="evidence" value="ECO:0007669"/>
    <property type="project" value="InterPro"/>
</dbReference>
<comment type="cofactor">
    <cofactor evidence="1">
        <name>Zn(2+)</name>
        <dbReference type="ChEBI" id="CHEBI:29105"/>
    </cofactor>
</comment>
<accession>A0A146G8V6</accession>
<evidence type="ECO:0000256" key="2">
    <source>
        <dbReference type="ARBA" id="ARBA00007261"/>
    </source>
</evidence>
<dbReference type="InParanoid" id="A0A146G8V6"/>
<reference evidence="7" key="1">
    <citation type="journal article" date="2017" name="Genome Announc.">
        <title>Draft Genome Sequence of Terrimicrobium sacchariphilum NM-5T, a Facultative Anaerobic Soil Bacterium of the Class Spartobacteria.</title>
        <authorList>
            <person name="Qiu Y.L."/>
            <person name="Tourlousse D.M."/>
            <person name="Matsuura N."/>
            <person name="Ohashi A."/>
            <person name="Sekiguchi Y."/>
        </authorList>
    </citation>
    <scope>NUCLEOTIDE SEQUENCE [LARGE SCALE GENOMIC DNA]</scope>
    <source>
        <strain evidence="7">NM-5</strain>
    </source>
</reference>
<feature type="domain" description="Peptidase M16 C-terminal" evidence="5">
    <location>
        <begin position="167"/>
        <end position="340"/>
    </location>
</feature>
<dbReference type="PANTHER" id="PTHR11851">
    <property type="entry name" value="METALLOPROTEASE"/>
    <property type="match status" value="1"/>
</dbReference>
<dbReference type="OrthoDB" id="9811314at2"/>
<dbReference type="Pfam" id="PF00675">
    <property type="entry name" value="Peptidase_M16"/>
    <property type="match status" value="1"/>
</dbReference>
<dbReference type="InterPro" id="IPR001431">
    <property type="entry name" value="Pept_M16_Zn_BS"/>
</dbReference>
<dbReference type="STRING" id="690879.TSACC_22129"/>
<dbReference type="InterPro" id="IPR011249">
    <property type="entry name" value="Metalloenz_LuxS/M16"/>
</dbReference>
<proteinExistence type="inferred from homology"/>
<name>A0A146G8V6_TERSA</name>
<dbReference type="GO" id="GO:0004222">
    <property type="term" value="F:metalloendopeptidase activity"/>
    <property type="evidence" value="ECO:0007669"/>
    <property type="project" value="InterPro"/>
</dbReference>
<dbReference type="InterPro" id="IPR011765">
    <property type="entry name" value="Pept_M16_N"/>
</dbReference>